<sequence length="422" mass="50747">MIKSYKKKNWNTFIDIRNDAVAVTNAMLKKIDTRLAEYKVQDVRFDTSFASEILLLISKEIDTHNKHLENIYKFNLLPPYRAMVVTHVKPFITDFFVHLNDRYYMKHSPKSQMKKYKETVWTLFKNVVDSKTETVIASTFFRKAICKAVSEYLDELLPILVQEHIMKSFAHEKYSLMKIIMTDLAEKEYFFDFSFFIRDPSEYARIWMNRYIIKEIFYQGSENYASHICRNSEKKNVSFWIQSFIQKSRELNTIPFSNDDFVHVQNRQVEDLENYIETIIVEMDDIENDIVQPYLDIDQCNVQWKENPISGIMGKAVGLYGKMYVLRRTLQTHRVLQFWVQTNQHYKWGQDEKKESRYYREYKKHFPDWDIIPSHDTSKYWMWVMCKFPNELKKNYSVEEPKLPATWKLITKQEAIDSLSFV</sequence>
<dbReference type="PANTHER" id="PTHR14819">
    <property type="entry name" value="GTP-BINDING"/>
    <property type="match status" value="1"/>
</dbReference>
<reference evidence="1" key="1">
    <citation type="submission" date="2021-03" db="EMBL/GenBank/DDBJ databases">
        <authorList>
            <person name="Bekaert M."/>
        </authorList>
    </citation>
    <scope>NUCLEOTIDE SEQUENCE</scope>
</reference>
<dbReference type="OrthoDB" id="6141954at2759"/>
<name>A0A8S3RIL8_MYTED</name>
<proteinExistence type="predicted"/>
<dbReference type="PANTHER" id="PTHR14819:SF25">
    <property type="entry name" value="CHROMOSOME UNDETERMINED SCAFFOLD_52, WHOLE GENOME SHOTGUN SEQUENCE"/>
    <property type="match status" value="1"/>
</dbReference>
<evidence type="ECO:0000313" key="1">
    <source>
        <dbReference type="EMBL" id="CAG2206570.1"/>
    </source>
</evidence>
<dbReference type="EMBL" id="CAJPWZ010001055">
    <property type="protein sequence ID" value="CAG2206570.1"/>
    <property type="molecule type" value="Genomic_DNA"/>
</dbReference>
<accession>A0A8S3RIL8</accession>
<dbReference type="Proteomes" id="UP000683360">
    <property type="component" value="Unassembled WGS sequence"/>
</dbReference>
<evidence type="ECO:0000313" key="2">
    <source>
        <dbReference type="Proteomes" id="UP000683360"/>
    </source>
</evidence>
<protein>
    <submittedName>
        <fullName evidence="1">Uncharacterized protein</fullName>
    </submittedName>
</protein>
<comment type="caution">
    <text evidence="1">The sequence shown here is derived from an EMBL/GenBank/DDBJ whole genome shotgun (WGS) entry which is preliminary data.</text>
</comment>
<gene>
    <name evidence="1" type="ORF">MEDL_20911</name>
</gene>
<keyword evidence="2" id="KW-1185">Reference proteome</keyword>
<dbReference type="InterPro" id="IPR052986">
    <property type="entry name" value="VLIG_GTPase"/>
</dbReference>
<dbReference type="AlphaFoldDB" id="A0A8S3RIL8"/>
<organism evidence="1 2">
    <name type="scientific">Mytilus edulis</name>
    <name type="common">Blue mussel</name>
    <dbReference type="NCBI Taxonomy" id="6550"/>
    <lineage>
        <taxon>Eukaryota</taxon>
        <taxon>Metazoa</taxon>
        <taxon>Spiralia</taxon>
        <taxon>Lophotrochozoa</taxon>
        <taxon>Mollusca</taxon>
        <taxon>Bivalvia</taxon>
        <taxon>Autobranchia</taxon>
        <taxon>Pteriomorphia</taxon>
        <taxon>Mytilida</taxon>
        <taxon>Mytiloidea</taxon>
        <taxon>Mytilidae</taxon>
        <taxon>Mytilinae</taxon>
        <taxon>Mytilus</taxon>
    </lineage>
</organism>